<evidence type="ECO:0000256" key="2">
    <source>
        <dbReference type="HAMAP-Rule" id="MF_01867"/>
    </source>
</evidence>
<dbReference type="HAMAP" id="MF_01867">
    <property type="entry name" value="BshC"/>
    <property type="match status" value="1"/>
</dbReference>
<sequence>MEIQSVSNPPTSHFVKSYLTNNIDIDKYFDYNIHDSTVFQKRQVDLLVRSFPREALAEHLLSFNQRFQCHENTIENINRLKDPKSVVVIGGQQAGILTGPLYTIHKLISIIKLAQQQEKVLQTPVIPVFWIAGEDHDFAEINHLFTSEKYQIKKKSLPQREVFKRSVSDIEIDKKVCVKWIEDVFETFNETNYTNDILLNLKKKIDNPAINTYVDFFAAIIMELFKEYGIVLVDSGSKELRKIESEYLCKLVRESKNIRDALLFQHHTLQDDGFQKVIDTAEYSANLFFHFDNERVLLEYHPEENKFKGKGNECEFTMEELTEVALTTPEKLSNNVVTRPLMQEFLFPTLAFISGPGEIAYWAELKRVFGLFELKMPPVVPRLNITVLERDIEADMRELDVSLIEALKGTAQLRENWLRTKTENRFEEAVVKTQSEVEVLHSQLRMMALDVDHSLEPLLHKNAKLIQSQFEFLKATINKRVETQHQTELNKFLRIELSLYPNNSPQERIWNLFYYINKYGFSFVNDLMELPFEFNHDHKIIKV</sequence>
<accession>A0ABR9QJZ8</accession>
<keyword evidence="1 2" id="KW-0436">Ligase</keyword>
<organism evidence="5 6">
    <name type="scientific">Litchfieldia luteola</name>
    <dbReference type="NCBI Taxonomy" id="682179"/>
    <lineage>
        <taxon>Bacteria</taxon>
        <taxon>Bacillati</taxon>
        <taxon>Bacillota</taxon>
        <taxon>Bacilli</taxon>
        <taxon>Bacillales</taxon>
        <taxon>Bacillaceae</taxon>
        <taxon>Litchfieldia</taxon>
    </lineage>
</organism>
<feature type="domain" description="Bacillithiol biosynthesis BshC C-terminal coiled-coil" evidence="4">
    <location>
        <begin position="385"/>
        <end position="542"/>
    </location>
</feature>
<protein>
    <recommendedName>
        <fullName evidence="2">Putative cysteine ligase BshC</fullName>
        <ecNumber evidence="2">6.-.-.-</ecNumber>
    </recommendedName>
</protein>
<dbReference type="PIRSF" id="PIRSF012535">
    <property type="entry name" value="UCP012535"/>
    <property type="match status" value="1"/>
</dbReference>
<dbReference type="Pfam" id="PF24850">
    <property type="entry name" value="CC_BshC"/>
    <property type="match status" value="1"/>
</dbReference>
<comment type="similarity">
    <text evidence="2">Belongs to the BshC family.</text>
</comment>
<dbReference type="Pfam" id="PF10079">
    <property type="entry name" value="Rossmann-like_BshC"/>
    <property type="match status" value="1"/>
</dbReference>
<dbReference type="Proteomes" id="UP001516662">
    <property type="component" value="Unassembled WGS sequence"/>
</dbReference>
<comment type="function">
    <text evidence="2">Involved in bacillithiol (BSH) biosynthesis. May catalyze the last step of the pathway, the addition of cysteine to glucosamine malate (GlcN-Mal) to generate BSH.</text>
</comment>
<dbReference type="EMBL" id="JADCLJ010000020">
    <property type="protein sequence ID" value="MBE4908830.1"/>
    <property type="molecule type" value="Genomic_DNA"/>
</dbReference>
<evidence type="ECO:0000313" key="5">
    <source>
        <dbReference type="EMBL" id="MBE4908830.1"/>
    </source>
</evidence>
<dbReference type="InterPro" id="IPR055398">
    <property type="entry name" value="Rossmann-like_BshC"/>
</dbReference>
<keyword evidence="6" id="KW-1185">Reference proteome</keyword>
<comment type="caution">
    <text evidence="5">The sequence shown here is derived from an EMBL/GenBank/DDBJ whole genome shotgun (WGS) entry which is preliminary data.</text>
</comment>
<dbReference type="EC" id="6.-.-.-" evidence="2"/>
<feature type="domain" description="Bacillithiol biosynthesis BshC N-terminal Rossmann-like" evidence="3">
    <location>
        <begin position="1"/>
        <end position="383"/>
    </location>
</feature>
<evidence type="ECO:0000256" key="1">
    <source>
        <dbReference type="ARBA" id="ARBA00022598"/>
    </source>
</evidence>
<dbReference type="InterPro" id="IPR011199">
    <property type="entry name" value="Bacillithiol_biosynth_BshC"/>
</dbReference>
<proteinExistence type="inferred from homology"/>
<dbReference type="InterPro" id="IPR055399">
    <property type="entry name" value="CC_BshC"/>
</dbReference>
<gene>
    <name evidence="2 5" type="primary">bshC</name>
    <name evidence="5" type="ORF">IMZ08_12250</name>
</gene>
<evidence type="ECO:0000259" key="3">
    <source>
        <dbReference type="Pfam" id="PF10079"/>
    </source>
</evidence>
<evidence type="ECO:0000259" key="4">
    <source>
        <dbReference type="Pfam" id="PF24850"/>
    </source>
</evidence>
<dbReference type="RefSeq" id="WP_193536846.1">
    <property type="nucleotide sequence ID" value="NZ_JADCLJ010000020.1"/>
</dbReference>
<evidence type="ECO:0000313" key="6">
    <source>
        <dbReference type="Proteomes" id="UP001516662"/>
    </source>
</evidence>
<reference evidence="5 6" key="1">
    <citation type="submission" date="2020-10" db="EMBL/GenBank/DDBJ databases">
        <title>Bacillus sp. HD4P25, an endophyte from a halophyte.</title>
        <authorList>
            <person name="Sun J.-Q."/>
        </authorList>
    </citation>
    <scope>NUCLEOTIDE SEQUENCE [LARGE SCALE GENOMIC DNA]</scope>
    <source>
        <strain evidence="5 6">YIM 93174</strain>
    </source>
</reference>
<dbReference type="NCBIfam" id="TIGR03998">
    <property type="entry name" value="thiol_BshC"/>
    <property type="match status" value="1"/>
</dbReference>
<name>A0ABR9QJZ8_9BACI</name>